<keyword evidence="5" id="KW-0449">Lipoprotein</keyword>
<protein>
    <submittedName>
        <fullName evidence="7">ABC-type glycerol-3-phosphate transport system, substrate-binding protein</fullName>
    </submittedName>
</protein>
<dbReference type="EMBL" id="FOTR01000002">
    <property type="protein sequence ID" value="SFL51925.1"/>
    <property type="molecule type" value="Genomic_DNA"/>
</dbReference>
<dbReference type="PANTHER" id="PTHR43649:SF33">
    <property type="entry name" value="POLYGALACTURONAN_RHAMNOGALACTURONAN-BINDING PROTEIN YTCQ"/>
    <property type="match status" value="1"/>
</dbReference>
<evidence type="ECO:0000256" key="2">
    <source>
        <dbReference type="ARBA" id="ARBA00022729"/>
    </source>
</evidence>
<accession>A0A1I4IC99</accession>
<dbReference type="SUPFAM" id="SSF53850">
    <property type="entry name" value="Periplasmic binding protein-like II"/>
    <property type="match status" value="1"/>
</dbReference>
<feature type="signal peptide" evidence="6">
    <location>
        <begin position="1"/>
        <end position="20"/>
    </location>
</feature>
<keyword evidence="8" id="KW-1185">Reference proteome</keyword>
<dbReference type="InterPro" id="IPR006059">
    <property type="entry name" value="SBP"/>
</dbReference>
<feature type="chain" id="PRO_5038531784" evidence="6">
    <location>
        <begin position="21"/>
        <end position="476"/>
    </location>
</feature>
<dbReference type="Gene3D" id="3.40.190.10">
    <property type="entry name" value="Periplasmic binding protein-like II"/>
    <property type="match status" value="1"/>
</dbReference>
<keyword evidence="4" id="KW-0564">Palmitate</keyword>
<keyword evidence="1" id="KW-1003">Cell membrane</keyword>
<evidence type="ECO:0000256" key="1">
    <source>
        <dbReference type="ARBA" id="ARBA00022475"/>
    </source>
</evidence>
<dbReference type="OrthoDB" id="9795467at2"/>
<dbReference type="RefSeq" id="WP_091481338.1">
    <property type="nucleotide sequence ID" value="NZ_FOTR01000002.1"/>
</dbReference>
<evidence type="ECO:0000256" key="4">
    <source>
        <dbReference type="ARBA" id="ARBA00023139"/>
    </source>
</evidence>
<gene>
    <name evidence="7" type="ORF">SAMN04487943_10226</name>
</gene>
<evidence type="ECO:0000256" key="6">
    <source>
        <dbReference type="SAM" id="SignalP"/>
    </source>
</evidence>
<dbReference type="Proteomes" id="UP000198565">
    <property type="component" value="Unassembled WGS sequence"/>
</dbReference>
<name>A0A1I4IC99_9BACI</name>
<dbReference type="Pfam" id="PF01547">
    <property type="entry name" value="SBP_bac_1"/>
    <property type="match status" value="1"/>
</dbReference>
<dbReference type="PANTHER" id="PTHR43649">
    <property type="entry name" value="ARABINOSE-BINDING PROTEIN-RELATED"/>
    <property type="match status" value="1"/>
</dbReference>
<keyword evidence="3" id="KW-0472">Membrane</keyword>
<proteinExistence type="predicted"/>
<evidence type="ECO:0000313" key="8">
    <source>
        <dbReference type="Proteomes" id="UP000198565"/>
    </source>
</evidence>
<evidence type="ECO:0000313" key="7">
    <source>
        <dbReference type="EMBL" id="SFL51925.1"/>
    </source>
</evidence>
<reference evidence="8" key="1">
    <citation type="submission" date="2016-10" db="EMBL/GenBank/DDBJ databases">
        <authorList>
            <person name="Varghese N."/>
            <person name="Submissions S."/>
        </authorList>
    </citation>
    <scope>NUCLEOTIDE SEQUENCE [LARGE SCALE GENOMIC DNA]</scope>
    <source>
        <strain evidence="8">CGMCC 1.4250</strain>
    </source>
</reference>
<dbReference type="AlphaFoldDB" id="A0A1I4IC99"/>
<dbReference type="PROSITE" id="PS51257">
    <property type="entry name" value="PROKAR_LIPOPROTEIN"/>
    <property type="match status" value="1"/>
</dbReference>
<sequence>MIKSFSKWTLLLLISVSLLSACSSNESSDSDTTTLTFWNRLPELSTDFEAFTQKFEEENPEIDIEIETLGASGNQQYQTAIKNEELPDIFVTANVTSMKSLVEQDLLHNLNDVITPEAKEDFYPGVWSENFTTIGEDIYQLPLNSGKSSVLMYYNKNVLEQYGISEDQIPSTWDELLKVGKDIYDESGGGVYGLIMGAEATWLSDMTINQMATNITPDVHPSIDVARQINYKTGNPDFLNDGNVETIEYIKQLMDENVLSPASVEYDEPTAIANFAAGKSAFYFDGNWAGSVLVNEEEGPGFAEWGVAPMPTKDGGAYYSDMVPKEGLMVSNNTEHWDEVQKFLNYFIEHGYEEVIIKSGAHEPPMDIEVSDPPFEQYNKLNEINAQNSIATPSIYEQNNKTIDFIQNYQAGLSYSVGSILAGHLQGEVSDPTTELEKAQEEAQKVFDENVEKSEDVNQSDFVFDDWVPFETYTTE</sequence>
<organism evidence="7 8">
    <name type="scientific">Gracilibacillus orientalis</name>
    <dbReference type="NCBI Taxonomy" id="334253"/>
    <lineage>
        <taxon>Bacteria</taxon>
        <taxon>Bacillati</taxon>
        <taxon>Bacillota</taxon>
        <taxon>Bacilli</taxon>
        <taxon>Bacillales</taxon>
        <taxon>Bacillaceae</taxon>
        <taxon>Gracilibacillus</taxon>
    </lineage>
</organism>
<evidence type="ECO:0000256" key="3">
    <source>
        <dbReference type="ARBA" id="ARBA00023136"/>
    </source>
</evidence>
<dbReference type="STRING" id="334253.SAMN04487943_10226"/>
<keyword evidence="2 6" id="KW-0732">Signal</keyword>
<evidence type="ECO:0000256" key="5">
    <source>
        <dbReference type="ARBA" id="ARBA00023288"/>
    </source>
</evidence>
<dbReference type="InterPro" id="IPR050490">
    <property type="entry name" value="Bact_solute-bd_prot1"/>
</dbReference>